<reference evidence="1 2" key="1">
    <citation type="journal article" date="2011" name="J. Bacteriol.">
        <title>Complete genome sequence of the cellulose-degrading bacterium Cellulosilyticum lentocellum.</title>
        <authorList>
            <consortium name="US DOE Joint Genome Institute"/>
            <person name="Miller D.A."/>
            <person name="Suen G."/>
            <person name="Bruce D."/>
            <person name="Copeland A."/>
            <person name="Cheng J.F."/>
            <person name="Detter C."/>
            <person name="Goodwin L.A."/>
            <person name="Han C.S."/>
            <person name="Hauser L.J."/>
            <person name="Land M.L."/>
            <person name="Lapidus A."/>
            <person name="Lucas S."/>
            <person name="Meincke L."/>
            <person name="Pitluck S."/>
            <person name="Tapia R."/>
            <person name="Teshima H."/>
            <person name="Woyke T."/>
            <person name="Fox B.G."/>
            <person name="Angert E.R."/>
            <person name="Currie C.R."/>
        </authorList>
    </citation>
    <scope>NUCLEOTIDE SEQUENCE [LARGE SCALE GENOMIC DNA]</scope>
    <source>
        <strain evidence="2">ATCC 49066 / DSM 5427 / NCIMB 11756 / RHM5</strain>
    </source>
</reference>
<dbReference type="RefSeq" id="WP_013656505.1">
    <property type="nucleotide sequence ID" value="NC_015275.1"/>
</dbReference>
<gene>
    <name evidence="1" type="ordered locus">Clole_1481</name>
</gene>
<keyword evidence="2" id="KW-1185">Reference proteome</keyword>
<evidence type="ECO:0000313" key="2">
    <source>
        <dbReference type="Proteomes" id="UP000008467"/>
    </source>
</evidence>
<dbReference type="AlphaFoldDB" id="F2JJ48"/>
<protein>
    <submittedName>
        <fullName evidence="1">Uncharacterized protein</fullName>
    </submittedName>
</protein>
<sequence>METNELISKTVEVLKELPDQKIDYEKVEAFLNNENVTEEQKDLFRLFIRIEKSRRQVAC</sequence>
<dbReference type="KEGG" id="cle:Clole_1481"/>
<evidence type="ECO:0000313" key="1">
    <source>
        <dbReference type="EMBL" id="ADZ83207.1"/>
    </source>
</evidence>
<dbReference type="STRING" id="642492.Clole_1481"/>
<organism evidence="1 2">
    <name type="scientific">Cellulosilyticum lentocellum (strain ATCC 49066 / DSM 5427 / NCIMB 11756 / RHM5)</name>
    <name type="common">Clostridium lentocellum</name>
    <dbReference type="NCBI Taxonomy" id="642492"/>
    <lineage>
        <taxon>Bacteria</taxon>
        <taxon>Bacillati</taxon>
        <taxon>Bacillota</taxon>
        <taxon>Clostridia</taxon>
        <taxon>Lachnospirales</taxon>
        <taxon>Cellulosilyticaceae</taxon>
        <taxon>Cellulosilyticum</taxon>
    </lineage>
</organism>
<dbReference type="EMBL" id="CP002582">
    <property type="protein sequence ID" value="ADZ83207.1"/>
    <property type="molecule type" value="Genomic_DNA"/>
</dbReference>
<dbReference type="HOGENOM" id="CLU_2951839_0_0_9"/>
<dbReference type="Proteomes" id="UP000008467">
    <property type="component" value="Chromosome"/>
</dbReference>
<proteinExistence type="predicted"/>
<accession>F2JJ48</accession>
<name>F2JJ48_CELLD</name>